<dbReference type="PANTHER" id="PTHR46797:SF1">
    <property type="entry name" value="METHYLPHOSPHONATE SYNTHASE"/>
    <property type="match status" value="1"/>
</dbReference>
<dbReference type="GO" id="GO:0003677">
    <property type="term" value="F:DNA binding"/>
    <property type="evidence" value="ECO:0007669"/>
    <property type="project" value="UniProtKB-KW"/>
</dbReference>
<evidence type="ECO:0000313" key="4">
    <source>
        <dbReference type="Proteomes" id="UP000294723"/>
    </source>
</evidence>
<sequence>MRGAGHELSIGERIAFYRRRRGLSQSVLAGLLGRTEDWLSKVERGERQVNRIDVLVELARQLRGTLNDLLGDPRSVVERGARVRSDSLPVERQVTHAIDMARSMSMVALDDEAVGLLLRAEAQAPYLVRHSSVVREVVRTVYRRSPVSSGRSSPLMALAERCRAVR</sequence>
<dbReference type="PROSITE" id="PS50943">
    <property type="entry name" value="HTH_CROC1"/>
    <property type="match status" value="1"/>
</dbReference>
<dbReference type="InterPro" id="IPR010982">
    <property type="entry name" value="Lambda_DNA-bd_dom_sf"/>
</dbReference>
<dbReference type="Pfam" id="PF13560">
    <property type="entry name" value="HTH_31"/>
    <property type="match status" value="1"/>
</dbReference>
<keyword evidence="4" id="KW-1185">Reference proteome</keyword>
<dbReference type="Gene3D" id="1.10.260.40">
    <property type="entry name" value="lambda repressor-like DNA-binding domains"/>
    <property type="match status" value="1"/>
</dbReference>
<protein>
    <submittedName>
        <fullName evidence="3">XRE family transcriptional regulator</fullName>
    </submittedName>
</protein>
<dbReference type="SMART" id="SM00530">
    <property type="entry name" value="HTH_XRE"/>
    <property type="match status" value="1"/>
</dbReference>
<dbReference type="SUPFAM" id="SSF47413">
    <property type="entry name" value="lambda repressor-like DNA-binding domains"/>
    <property type="match status" value="1"/>
</dbReference>
<reference evidence="3 4" key="1">
    <citation type="submission" date="2019-03" db="EMBL/GenBank/DDBJ databases">
        <title>Draft genome sequences of novel Actinobacteria.</title>
        <authorList>
            <person name="Sahin N."/>
            <person name="Ay H."/>
            <person name="Saygin H."/>
        </authorList>
    </citation>
    <scope>NUCLEOTIDE SEQUENCE [LARGE SCALE GENOMIC DNA]</scope>
    <source>
        <strain evidence="3 4">5K548</strain>
    </source>
</reference>
<dbReference type="AlphaFoldDB" id="A0A4R5BB13"/>
<dbReference type="PANTHER" id="PTHR46797">
    <property type="entry name" value="HTH-TYPE TRANSCRIPTIONAL REGULATOR"/>
    <property type="match status" value="1"/>
</dbReference>
<name>A0A4R5BB13_9PSEU</name>
<feature type="domain" description="HTH cro/C1-type" evidence="2">
    <location>
        <begin position="14"/>
        <end position="69"/>
    </location>
</feature>
<proteinExistence type="predicted"/>
<dbReference type="GO" id="GO:0005829">
    <property type="term" value="C:cytosol"/>
    <property type="evidence" value="ECO:0007669"/>
    <property type="project" value="TreeGrafter"/>
</dbReference>
<dbReference type="CDD" id="cd00093">
    <property type="entry name" value="HTH_XRE"/>
    <property type="match status" value="1"/>
</dbReference>
<keyword evidence="1" id="KW-0238">DNA-binding</keyword>
<organism evidence="3 4">
    <name type="scientific">Saccharopolyspora karakumensis</name>
    <dbReference type="NCBI Taxonomy" id="2530386"/>
    <lineage>
        <taxon>Bacteria</taxon>
        <taxon>Bacillati</taxon>
        <taxon>Actinomycetota</taxon>
        <taxon>Actinomycetes</taxon>
        <taxon>Pseudonocardiales</taxon>
        <taxon>Pseudonocardiaceae</taxon>
        <taxon>Saccharopolyspora</taxon>
    </lineage>
</organism>
<gene>
    <name evidence="3" type="ORF">E1202_27565</name>
</gene>
<evidence type="ECO:0000313" key="3">
    <source>
        <dbReference type="EMBL" id="TDD82319.1"/>
    </source>
</evidence>
<dbReference type="InterPro" id="IPR050807">
    <property type="entry name" value="TransReg_Diox_bact_type"/>
</dbReference>
<evidence type="ECO:0000259" key="2">
    <source>
        <dbReference type="PROSITE" id="PS50943"/>
    </source>
</evidence>
<dbReference type="GO" id="GO:0003700">
    <property type="term" value="F:DNA-binding transcription factor activity"/>
    <property type="evidence" value="ECO:0007669"/>
    <property type="project" value="TreeGrafter"/>
</dbReference>
<dbReference type="RefSeq" id="WP_132686248.1">
    <property type="nucleotide sequence ID" value="NZ_SMLA01000066.1"/>
</dbReference>
<dbReference type="EMBL" id="SMLA01000066">
    <property type="protein sequence ID" value="TDD82319.1"/>
    <property type="molecule type" value="Genomic_DNA"/>
</dbReference>
<dbReference type="Proteomes" id="UP000294723">
    <property type="component" value="Unassembled WGS sequence"/>
</dbReference>
<evidence type="ECO:0000256" key="1">
    <source>
        <dbReference type="ARBA" id="ARBA00023125"/>
    </source>
</evidence>
<comment type="caution">
    <text evidence="3">The sequence shown here is derived from an EMBL/GenBank/DDBJ whole genome shotgun (WGS) entry which is preliminary data.</text>
</comment>
<accession>A0A4R5BB13</accession>
<dbReference type="InterPro" id="IPR001387">
    <property type="entry name" value="Cro/C1-type_HTH"/>
</dbReference>